<name>A0A1J5QK80_9ZZZZ</name>
<dbReference type="SUPFAM" id="SSF141488">
    <property type="entry name" value="YdhA-like"/>
    <property type="match status" value="1"/>
</dbReference>
<feature type="domain" description="C-type lysozyme inhibitor" evidence="6">
    <location>
        <begin position="38"/>
        <end position="96"/>
    </location>
</feature>
<keyword evidence="1" id="KW-0732">Signal</keyword>
<protein>
    <submittedName>
        <fullName evidence="7">Membrane-bound lysozyme-inhibitor of c-type lysozyme</fullName>
    </submittedName>
</protein>
<evidence type="ECO:0000256" key="3">
    <source>
        <dbReference type="ARBA" id="ARBA00023139"/>
    </source>
</evidence>
<keyword evidence="4" id="KW-0449">Lipoprotein</keyword>
<evidence type="ECO:0000256" key="2">
    <source>
        <dbReference type="ARBA" id="ARBA00023136"/>
    </source>
</evidence>
<evidence type="ECO:0000256" key="5">
    <source>
        <dbReference type="SAM" id="MobiDB-lite"/>
    </source>
</evidence>
<feature type="compositionally biased region" description="Low complexity" evidence="5">
    <location>
        <begin position="12"/>
        <end position="33"/>
    </location>
</feature>
<feature type="region of interest" description="Disordered" evidence="5">
    <location>
        <begin position="1"/>
        <end position="33"/>
    </location>
</feature>
<sequence>MARPPQPPASTPPAAGSAPLPPQAGASAPALPPGAARYVCGDRTSFIASFGDVSVTLQTALGRIQLEQTVAADGARYANGSLVVWFKGREATVNNLLQPGTSTLCVEQQ</sequence>
<accession>A0A1J5QK80</accession>
<evidence type="ECO:0000259" key="6">
    <source>
        <dbReference type="Pfam" id="PF09864"/>
    </source>
</evidence>
<dbReference type="Gene3D" id="2.40.128.200">
    <property type="match status" value="1"/>
</dbReference>
<keyword evidence="3" id="KW-0564">Palmitate</keyword>
<reference evidence="7" key="1">
    <citation type="submission" date="2016-10" db="EMBL/GenBank/DDBJ databases">
        <title>Sequence of Gallionella enrichment culture.</title>
        <authorList>
            <person name="Poehlein A."/>
            <person name="Muehling M."/>
            <person name="Daniel R."/>
        </authorList>
    </citation>
    <scope>NUCLEOTIDE SEQUENCE</scope>
</reference>
<evidence type="ECO:0000256" key="4">
    <source>
        <dbReference type="ARBA" id="ARBA00023288"/>
    </source>
</evidence>
<evidence type="ECO:0000313" key="7">
    <source>
        <dbReference type="EMBL" id="OIQ80335.1"/>
    </source>
</evidence>
<comment type="caution">
    <text evidence="7">The sequence shown here is derived from an EMBL/GenBank/DDBJ whole genome shotgun (WGS) entry which is preliminary data.</text>
</comment>
<gene>
    <name evidence="7" type="ORF">GALL_379170</name>
</gene>
<dbReference type="Pfam" id="PF09864">
    <property type="entry name" value="MliC"/>
    <property type="match status" value="1"/>
</dbReference>
<feature type="compositionally biased region" description="Pro residues" evidence="5">
    <location>
        <begin position="1"/>
        <end position="11"/>
    </location>
</feature>
<organism evidence="7">
    <name type="scientific">mine drainage metagenome</name>
    <dbReference type="NCBI Taxonomy" id="410659"/>
    <lineage>
        <taxon>unclassified sequences</taxon>
        <taxon>metagenomes</taxon>
        <taxon>ecological metagenomes</taxon>
    </lineage>
</organism>
<dbReference type="InterPro" id="IPR018660">
    <property type="entry name" value="MliC"/>
</dbReference>
<dbReference type="EMBL" id="MLJW01001075">
    <property type="protein sequence ID" value="OIQ80335.1"/>
    <property type="molecule type" value="Genomic_DNA"/>
</dbReference>
<dbReference type="AlphaFoldDB" id="A0A1J5QK80"/>
<evidence type="ECO:0000256" key="1">
    <source>
        <dbReference type="ARBA" id="ARBA00022729"/>
    </source>
</evidence>
<keyword evidence="2" id="KW-0472">Membrane</keyword>
<dbReference type="InterPro" id="IPR036328">
    <property type="entry name" value="MliC_sf"/>
</dbReference>
<proteinExistence type="predicted"/>